<feature type="transmembrane region" description="Helical" evidence="6">
    <location>
        <begin position="314"/>
        <end position="337"/>
    </location>
</feature>
<dbReference type="CDD" id="cd17321">
    <property type="entry name" value="MFS_MMR_MDR_like"/>
    <property type="match status" value="1"/>
</dbReference>
<feature type="transmembrane region" description="Helical" evidence="6">
    <location>
        <begin position="465"/>
        <end position="487"/>
    </location>
</feature>
<feature type="transmembrane region" description="Helical" evidence="6">
    <location>
        <begin position="377"/>
        <end position="395"/>
    </location>
</feature>
<keyword evidence="3 6" id="KW-1133">Transmembrane helix</keyword>
<proteinExistence type="predicted"/>
<dbReference type="InterPro" id="IPR020846">
    <property type="entry name" value="MFS_dom"/>
</dbReference>
<dbReference type="SUPFAM" id="SSF103473">
    <property type="entry name" value="MFS general substrate transporter"/>
    <property type="match status" value="1"/>
</dbReference>
<dbReference type="Pfam" id="PF07690">
    <property type="entry name" value="MFS_1"/>
    <property type="match status" value="1"/>
</dbReference>
<dbReference type="PANTHER" id="PTHR42718">
    <property type="entry name" value="MAJOR FACILITATOR SUPERFAMILY MULTIDRUG TRANSPORTER MFSC"/>
    <property type="match status" value="1"/>
</dbReference>
<dbReference type="Proteomes" id="UP001219037">
    <property type="component" value="Chromosome"/>
</dbReference>
<dbReference type="EMBL" id="CP121252">
    <property type="protein sequence ID" value="WFP16086.1"/>
    <property type="molecule type" value="Genomic_DNA"/>
</dbReference>
<feature type="transmembrane region" description="Helical" evidence="6">
    <location>
        <begin position="245"/>
        <end position="261"/>
    </location>
</feature>
<dbReference type="PROSITE" id="PS50850">
    <property type="entry name" value="MFS"/>
    <property type="match status" value="1"/>
</dbReference>
<feature type="compositionally biased region" description="Low complexity" evidence="5">
    <location>
        <begin position="502"/>
        <end position="517"/>
    </location>
</feature>
<keyword evidence="9" id="KW-1185">Reference proteome</keyword>
<feature type="transmembrane region" description="Helical" evidence="6">
    <location>
        <begin position="349"/>
        <end position="371"/>
    </location>
</feature>
<evidence type="ECO:0000256" key="1">
    <source>
        <dbReference type="ARBA" id="ARBA00004651"/>
    </source>
</evidence>
<dbReference type="InterPro" id="IPR001958">
    <property type="entry name" value="Tet-R_TetA/multi-R_MdtG-like"/>
</dbReference>
<reference evidence="8 9" key="1">
    <citation type="submission" date="2023-04" db="EMBL/GenBank/DDBJ databases">
        <title>Funneling lignin-derived compounds into biodiesel using alkali-halophilic Citricoccus sp. P2.</title>
        <authorList>
            <person name="Luo C.-B."/>
        </authorList>
    </citation>
    <scope>NUCLEOTIDE SEQUENCE [LARGE SCALE GENOMIC DNA]</scope>
    <source>
        <strain evidence="8 9">P2</strain>
    </source>
</reference>
<feature type="domain" description="Major facilitator superfamily (MFS) profile" evidence="7">
    <location>
        <begin position="17"/>
        <end position="493"/>
    </location>
</feature>
<feature type="transmembrane region" description="Helical" evidence="6">
    <location>
        <begin position="212"/>
        <end position="233"/>
    </location>
</feature>
<dbReference type="InterPro" id="IPR011701">
    <property type="entry name" value="MFS"/>
</dbReference>
<dbReference type="RefSeq" id="WP_278157249.1">
    <property type="nucleotide sequence ID" value="NZ_CP121252.1"/>
</dbReference>
<dbReference type="Gene3D" id="1.20.1720.10">
    <property type="entry name" value="Multidrug resistance protein D"/>
    <property type="match status" value="1"/>
</dbReference>
<keyword evidence="4 6" id="KW-0472">Membrane</keyword>
<sequence>MSETSSAPSRAHSPWAGFTVCASVAILTILDLVKVNVILTPLQSTLGATTTQTQLIVAGYVLAFGITLVPAGRLGDQWNRKAMFLLGLTLFTVASLASALAPTADALVVARIIQGLAAGVLMPQVLGMIQTLFQGRQRGQAFGIFGASIGFGTAFGPTIGGLFIGTLGPELGWRWTFGMNVPLALIIVPLAIRLLPGRQARDRSARDSARDLDLVGVSLLAATVLLVMLPFVLTTGTDQDAPARWFLLLAGAALAAVFIWWERRYRDRGRSPVLDFRLFSYPSYRNGVIITSLWFAAMPATFLVMTLYNQQGLGHPAVVVGMITIPYAIISAIIAWLSGRYTFSHATVLVIIGISVFLVGLVALALIARFVEPAHTPWAMAASLALCGVGPGLVMSANQMRTLMHVPLASAGVAGSFQQVGQRLGNAIGIAVATTVFYALVSSVPRTSGGLVDPNDPVALETYRTAFDASMVVLMLMCAFALVFAVLDHRQRRREAPFPKEASPTAGSSSATTNSEL</sequence>
<evidence type="ECO:0000256" key="2">
    <source>
        <dbReference type="ARBA" id="ARBA00022692"/>
    </source>
</evidence>
<dbReference type="PRINTS" id="PR01035">
    <property type="entry name" value="TCRTETA"/>
</dbReference>
<feature type="transmembrane region" description="Helical" evidence="6">
    <location>
        <begin position="53"/>
        <end position="71"/>
    </location>
</feature>
<dbReference type="PANTHER" id="PTHR42718:SF39">
    <property type="entry name" value="ACTINORHODIN TRANSPORTER-RELATED"/>
    <property type="match status" value="1"/>
</dbReference>
<feature type="transmembrane region" description="Helical" evidence="6">
    <location>
        <begin position="83"/>
        <end position="102"/>
    </location>
</feature>
<feature type="transmembrane region" description="Helical" evidence="6">
    <location>
        <begin position="424"/>
        <end position="445"/>
    </location>
</feature>
<feature type="transmembrane region" description="Helical" evidence="6">
    <location>
        <begin position="141"/>
        <end position="167"/>
    </location>
</feature>
<comment type="subcellular location">
    <subcellularLocation>
        <location evidence="1">Cell membrane</location>
        <topology evidence="1">Multi-pass membrane protein</topology>
    </subcellularLocation>
</comment>
<dbReference type="Gene3D" id="1.20.1250.20">
    <property type="entry name" value="MFS general substrate transporter like domains"/>
    <property type="match status" value="1"/>
</dbReference>
<feature type="region of interest" description="Disordered" evidence="5">
    <location>
        <begin position="495"/>
        <end position="517"/>
    </location>
</feature>
<name>A0ABY8H4L3_9MICC</name>
<evidence type="ECO:0000313" key="8">
    <source>
        <dbReference type="EMBL" id="WFP16086.1"/>
    </source>
</evidence>
<keyword evidence="2 6" id="KW-0812">Transmembrane</keyword>
<protein>
    <submittedName>
        <fullName evidence="8">MFS transporter</fullName>
    </submittedName>
</protein>
<feature type="transmembrane region" description="Helical" evidence="6">
    <location>
        <begin position="173"/>
        <end position="192"/>
    </location>
</feature>
<feature type="transmembrane region" description="Helical" evidence="6">
    <location>
        <begin position="108"/>
        <end position="129"/>
    </location>
</feature>
<feature type="transmembrane region" description="Helical" evidence="6">
    <location>
        <begin position="287"/>
        <end position="308"/>
    </location>
</feature>
<evidence type="ECO:0000313" key="9">
    <source>
        <dbReference type="Proteomes" id="UP001219037"/>
    </source>
</evidence>
<evidence type="ECO:0000256" key="6">
    <source>
        <dbReference type="SAM" id="Phobius"/>
    </source>
</evidence>
<dbReference type="InterPro" id="IPR036259">
    <property type="entry name" value="MFS_trans_sf"/>
</dbReference>
<evidence type="ECO:0000256" key="4">
    <source>
        <dbReference type="ARBA" id="ARBA00023136"/>
    </source>
</evidence>
<evidence type="ECO:0000256" key="5">
    <source>
        <dbReference type="SAM" id="MobiDB-lite"/>
    </source>
</evidence>
<accession>A0ABY8H4L3</accession>
<organism evidence="8 9">
    <name type="scientific">Citricoccus muralis</name>
    <dbReference type="NCBI Taxonomy" id="169134"/>
    <lineage>
        <taxon>Bacteria</taxon>
        <taxon>Bacillati</taxon>
        <taxon>Actinomycetota</taxon>
        <taxon>Actinomycetes</taxon>
        <taxon>Micrococcales</taxon>
        <taxon>Micrococcaceae</taxon>
        <taxon>Citricoccus</taxon>
    </lineage>
</organism>
<evidence type="ECO:0000259" key="7">
    <source>
        <dbReference type="PROSITE" id="PS50850"/>
    </source>
</evidence>
<feature type="transmembrane region" description="Helical" evidence="6">
    <location>
        <begin position="12"/>
        <end position="33"/>
    </location>
</feature>
<evidence type="ECO:0000256" key="3">
    <source>
        <dbReference type="ARBA" id="ARBA00022989"/>
    </source>
</evidence>
<gene>
    <name evidence="8" type="ORF">P8192_11905</name>
</gene>